<gene>
    <name evidence="1" type="ORF">PACLA_8A087524</name>
</gene>
<evidence type="ECO:0000313" key="1">
    <source>
        <dbReference type="EMBL" id="CAB3992628.1"/>
    </source>
</evidence>
<organism evidence="1 2">
    <name type="scientific">Paramuricea clavata</name>
    <name type="common">Red gorgonian</name>
    <name type="synonym">Violescent sea-whip</name>
    <dbReference type="NCBI Taxonomy" id="317549"/>
    <lineage>
        <taxon>Eukaryota</taxon>
        <taxon>Metazoa</taxon>
        <taxon>Cnidaria</taxon>
        <taxon>Anthozoa</taxon>
        <taxon>Octocorallia</taxon>
        <taxon>Malacalcyonacea</taxon>
        <taxon>Plexauridae</taxon>
        <taxon>Paramuricea</taxon>
    </lineage>
</organism>
<proteinExistence type="predicted"/>
<dbReference type="EMBL" id="CACRXK020002089">
    <property type="protein sequence ID" value="CAB3992628.1"/>
    <property type="molecule type" value="Genomic_DNA"/>
</dbReference>
<keyword evidence="2" id="KW-1185">Reference proteome</keyword>
<dbReference type="Proteomes" id="UP001152795">
    <property type="component" value="Unassembled WGS sequence"/>
</dbReference>
<dbReference type="AlphaFoldDB" id="A0A7D9DTV2"/>
<accession>A0A7D9DTV2</accession>
<protein>
    <submittedName>
        <fullName evidence="1">Ankyrin repeat domain-containing 12</fullName>
    </submittedName>
</protein>
<sequence>MRKKITAESFGKKKFQDQNINKIQEAVCDTFMAFGIAAVLEFKESILFPSQDELDDCKRSNGNHSAILLTKMKQWMTESCEDVFFKYYSQMFSLFGPLQQFYMNA</sequence>
<reference evidence="1" key="1">
    <citation type="submission" date="2020-04" db="EMBL/GenBank/DDBJ databases">
        <authorList>
            <person name="Alioto T."/>
            <person name="Alioto T."/>
            <person name="Gomez Garrido J."/>
        </authorList>
    </citation>
    <scope>NUCLEOTIDE SEQUENCE</scope>
    <source>
        <strain evidence="1">A484AB</strain>
    </source>
</reference>
<evidence type="ECO:0000313" key="2">
    <source>
        <dbReference type="Proteomes" id="UP001152795"/>
    </source>
</evidence>
<comment type="caution">
    <text evidence="1">The sequence shown here is derived from an EMBL/GenBank/DDBJ whole genome shotgun (WGS) entry which is preliminary data.</text>
</comment>
<name>A0A7D9DTV2_PARCT</name>